<feature type="transmembrane region" description="Helical" evidence="1">
    <location>
        <begin position="130"/>
        <end position="150"/>
    </location>
</feature>
<feature type="transmembrane region" description="Helical" evidence="1">
    <location>
        <begin position="42"/>
        <end position="63"/>
    </location>
</feature>
<evidence type="ECO:0000256" key="1">
    <source>
        <dbReference type="SAM" id="Phobius"/>
    </source>
</evidence>
<dbReference type="RefSeq" id="WP_136903553.1">
    <property type="nucleotide sequence ID" value="NZ_SUME01000017.1"/>
</dbReference>
<keyword evidence="1" id="KW-0472">Membrane</keyword>
<keyword evidence="3" id="KW-1185">Reference proteome</keyword>
<dbReference type="EMBL" id="SUME01000017">
    <property type="protein sequence ID" value="TJZ49861.1"/>
    <property type="molecule type" value="Genomic_DNA"/>
</dbReference>
<name>A0A4U0N7Q1_9SPHI</name>
<reference evidence="2 3" key="1">
    <citation type="submission" date="2019-04" db="EMBL/GenBank/DDBJ databases">
        <title>Sphingobacterium olei sp. nov., isolated from oil-contaminated soil.</title>
        <authorList>
            <person name="Liu B."/>
        </authorList>
    </citation>
    <scope>NUCLEOTIDE SEQUENCE [LARGE SCALE GENOMIC DNA]</scope>
    <source>
        <strain evidence="2 3">HAL-9</strain>
    </source>
</reference>
<evidence type="ECO:0000313" key="2">
    <source>
        <dbReference type="EMBL" id="TJZ49861.1"/>
    </source>
</evidence>
<dbReference type="OrthoDB" id="701356at2"/>
<feature type="transmembrane region" description="Helical" evidence="1">
    <location>
        <begin position="9"/>
        <end position="30"/>
    </location>
</feature>
<dbReference type="Proteomes" id="UP000306808">
    <property type="component" value="Unassembled WGS sequence"/>
</dbReference>
<accession>A0A4U0N7Q1</accession>
<gene>
    <name evidence="2" type="ORF">FAZ15_22145</name>
</gene>
<proteinExistence type="predicted"/>
<protein>
    <submittedName>
        <fullName evidence="2">Uncharacterized protein</fullName>
    </submittedName>
</protein>
<keyword evidence="1" id="KW-0812">Transmembrane</keyword>
<keyword evidence="1" id="KW-1133">Transmembrane helix</keyword>
<sequence>MIIKYIAKCFVIIFSLFMVAYVINLTHLIFDPADRMQASSFWPVYHVTIILIFCYALWINWMYNVTLESAWKTEWLSKTYIRTVLYVLLASVPIIVVHGLFVHAGVILTWRSGVDLDLHIIKSNYWRKDFVYFAIPLFATQALFYFFPALRFFRGKSRKVDLSAIDDLQFWKLSHKPDVLLKHLRQVISTEVIFDGIKIRVFDIVFIVFENGFYFAILTNGEKCLIQFSKDSLAQWPLGKWFVKIKDKVHINMLYVKYPVKNIKELRLENETNAALFRDGRLSREELLFTGRRLEKNVKDFLNNINQLGEEGWEEYIASK</sequence>
<dbReference type="AlphaFoldDB" id="A0A4U0N7Q1"/>
<comment type="caution">
    <text evidence="2">The sequence shown here is derived from an EMBL/GenBank/DDBJ whole genome shotgun (WGS) entry which is preliminary data.</text>
</comment>
<feature type="transmembrane region" description="Helical" evidence="1">
    <location>
        <begin position="84"/>
        <end position="110"/>
    </location>
</feature>
<evidence type="ECO:0000313" key="3">
    <source>
        <dbReference type="Proteomes" id="UP000306808"/>
    </source>
</evidence>
<organism evidence="2 3">
    <name type="scientific">Sphingobacterium olei</name>
    <dbReference type="NCBI Taxonomy" id="2571155"/>
    <lineage>
        <taxon>Bacteria</taxon>
        <taxon>Pseudomonadati</taxon>
        <taxon>Bacteroidota</taxon>
        <taxon>Sphingobacteriia</taxon>
        <taxon>Sphingobacteriales</taxon>
        <taxon>Sphingobacteriaceae</taxon>
        <taxon>Sphingobacterium</taxon>
    </lineage>
</organism>